<protein>
    <submittedName>
        <fullName evidence="2">Uncharacterized protein</fullName>
    </submittedName>
</protein>
<sequence length="194" mass="21735">MTTQRYSFPLSSGTKTTMSNFENNSTYQIFLRDLKARVPHEDATPAQVRLWLLQLLKNRKVDLADGPNAFACSWGGAELHTLHPNHFFGFFTSHGVSSQTAHMIVGDVMECLEDYRTRRSASLSAGQPWPPAEETETESVRITVGDETTPLLGESEPSEATGSLWTRTRYVFIGSFILLVCGLAILAWWILENH</sequence>
<organism evidence="2 3">
    <name type="scientific">Colletotrichum musicola</name>
    <dbReference type="NCBI Taxonomy" id="2175873"/>
    <lineage>
        <taxon>Eukaryota</taxon>
        <taxon>Fungi</taxon>
        <taxon>Dikarya</taxon>
        <taxon>Ascomycota</taxon>
        <taxon>Pezizomycotina</taxon>
        <taxon>Sordariomycetes</taxon>
        <taxon>Hypocreomycetidae</taxon>
        <taxon>Glomerellales</taxon>
        <taxon>Glomerellaceae</taxon>
        <taxon>Colletotrichum</taxon>
        <taxon>Colletotrichum orchidearum species complex</taxon>
    </lineage>
</organism>
<dbReference type="OrthoDB" id="4807821at2759"/>
<evidence type="ECO:0000313" key="2">
    <source>
        <dbReference type="EMBL" id="KAF6839687.1"/>
    </source>
</evidence>
<name>A0A8H6NN28_9PEZI</name>
<keyword evidence="1" id="KW-0472">Membrane</keyword>
<keyword evidence="3" id="KW-1185">Reference proteome</keyword>
<keyword evidence="1" id="KW-0812">Transmembrane</keyword>
<feature type="transmembrane region" description="Helical" evidence="1">
    <location>
        <begin position="170"/>
        <end position="191"/>
    </location>
</feature>
<proteinExistence type="predicted"/>
<evidence type="ECO:0000256" key="1">
    <source>
        <dbReference type="SAM" id="Phobius"/>
    </source>
</evidence>
<reference evidence="2" key="1">
    <citation type="journal article" date="2020" name="Phytopathology">
        <title>Genome Sequence Resources of Colletotrichum truncatum, C. plurivorum, C. musicola, and C. sojae: Four Species Pathogenic to Soybean (Glycine max).</title>
        <authorList>
            <person name="Rogerio F."/>
            <person name="Boufleur T.R."/>
            <person name="Ciampi-Guillardi M."/>
            <person name="Sukno S.A."/>
            <person name="Thon M.R."/>
            <person name="Massola Junior N.S."/>
            <person name="Baroncelli R."/>
        </authorList>
    </citation>
    <scope>NUCLEOTIDE SEQUENCE</scope>
    <source>
        <strain evidence="2">LFN0074</strain>
    </source>
</reference>
<keyword evidence="1" id="KW-1133">Transmembrane helix</keyword>
<accession>A0A8H6NN28</accession>
<comment type="caution">
    <text evidence="2">The sequence shown here is derived from an EMBL/GenBank/DDBJ whole genome shotgun (WGS) entry which is preliminary data.</text>
</comment>
<dbReference type="AlphaFoldDB" id="A0A8H6NN28"/>
<dbReference type="Proteomes" id="UP000639643">
    <property type="component" value="Unassembled WGS sequence"/>
</dbReference>
<evidence type="ECO:0000313" key="3">
    <source>
        <dbReference type="Proteomes" id="UP000639643"/>
    </source>
</evidence>
<dbReference type="EMBL" id="WIGM01000110">
    <property type="protein sequence ID" value="KAF6839687.1"/>
    <property type="molecule type" value="Genomic_DNA"/>
</dbReference>
<gene>
    <name evidence="2" type="ORF">CMUS01_04194</name>
</gene>